<evidence type="ECO:0000313" key="2">
    <source>
        <dbReference type="Proteomes" id="UP000865968"/>
    </source>
</evidence>
<dbReference type="EMBL" id="DACSWI010000005">
    <property type="protein sequence ID" value="HAT3809256.1"/>
    <property type="molecule type" value="Genomic_DNA"/>
</dbReference>
<dbReference type="AlphaFoldDB" id="A0AAN5MFX0"/>
<reference evidence="1" key="2">
    <citation type="submission" date="2020-10" db="EMBL/GenBank/DDBJ databases">
        <authorList>
            <consortium name="NCBI Pathogen Detection Project"/>
        </authorList>
    </citation>
    <scope>NUCLEOTIDE SEQUENCE</scope>
    <source>
        <strain evidence="1">Morganella morganii ARLG-3209</strain>
    </source>
</reference>
<gene>
    <name evidence="1" type="ORF">I8608_002114</name>
</gene>
<reference evidence="1" key="1">
    <citation type="journal article" date="2018" name="Genome Biol.">
        <title>SKESA: strategic k-mer extension for scrupulous assemblies.</title>
        <authorList>
            <person name="Souvorov A."/>
            <person name="Agarwala R."/>
            <person name="Lipman D.J."/>
        </authorList>
    </citation>
    <scope>NUCLEOTIDE SEQUENCE</scope>
    <source>
        <strain evidence="1">Morganella morganii ARLG-3209</strain>
    </source>
</reference>
<proteinExistence type="predicted"/>
<organism evidence="1 2">
    <name type="scientific">Morganella morganii</name>
    <name type="common">Proteus morganii</name>
    <dbReference type="NCBI Taxonomy" id="582"/>
    <lineage>
        <taxon>Bacteria</taxon>
        <taxon>Pseudomonadati</taxon>
        <taxon>Pseudomonadota</taxon>
        <taxon>Gammaproteobacteria</taxon>
        <taxon>Enterobacterales</taxon>
        <taxon>Morganellaceae</taxon>
        <taxon>Morganella</taxon>
    </lineage>
</organism>
<evidence type="ECO:0000313" key="1">
    <source>
        <dbReference type="EMBL" id="HAT3809256.1"/>
    </source>
</evidence>
<accession>A0AAN5MFX0</accession>
<dbReference type="Proteomes" id="UP000865968">
    <property type="component" value="Unassembled WGS sequence"/>
</dbReference>
<protein>
    <submittedName>
        <fullName evidence="1">Uncharacterized protein</fullName>
    </submittedName>
</protein>
<comment type="caution">
    <text evidence="1">The sequence shown here is derived from an EMBL/GenBank/DDBJ whole genome shotgun (WGS) entry which is preliminary data.</text>
</comment>
<sequence>MHYETFSRFKYVNNEILFLSDHLGYINFIDMVNEIHNKNSKSPDELHIKLFHIEFLKYISSNHINIYKELNISFDDDLIEYLNPDRFIDLIVRDEEKFFRMLSNMTNPMQSTQELFISNLIFINYTFFILKHNVSNVLNLKKYIDNECYFTYLLKLIINRTIMLPKSKFINIGLSEYLSIINNTESEQIDNVLTELIYEPLKIGIADS</sequence>
<name>A0AAN5MFX0_MORMO</name>